<accession>A0ABU9HDY3</accession>
<dbReference type="Proteomes" id="UP001366060">
    <property type="component" value="Unassembled WGS sequence"/>
</dbReference>
<proteinExistence type="predicted"/>
<sequence>MNIEFKGFAFFGDITEINFPIMADVKHLTCVVSFEVLEVLDPEGLSAEAESDEAMQQYLNHEEEIKIIVERKIRSGKVTANKVIIYSEDIR</sequence>
<dbReference type="Pfam" id="PF07369">
    <property type="entry name" value="DUF1488"/>
    <property type="match status" value="1"/>
</dbReference>
<dbReference type="InterPro" id="IPR036692">
    <property type="entry name" value="Shew3726-like_sf"/>
</dbReference>
<dbReference type="EMBL" id="JBAKBA010000033">
    <property type="protein sequence ID" value="MEL0660123.1"/>
    <property type="molecule type" value="Genomic_DNA"/>
</dbReference>
<dbReference type="SUPFAM" id="SSF160272">
    <property type="entry name" value="Shew3726-like"/>
    <property type="match status" value="1"/>
</dbReference>
<keyword evidence="2" id="KW-1185">Reference proteome</keyword>
<evidence type="ECO:0000313" key="2">
    <source>
        <dbReference type="Proteomes" id="UP001366060"/>
    </source>
</evidence>
<evidence type="ECO:0000313" key="1">
    <source>
        <dbReference type="EMBL" id="MEL0660123.1"/>
    </source>
</evidence>
<reference evidence="1 2" key="1">
    <citation type="submission" date="2024-02" db="EMBL/GenBank/DDBJ databases">
        <title>Bacteria isolated from the canopy kelp, Nereocystis luetkeana.</title>
        <authorList>
            <person name="Pfister C.A."/>
            <person name="Younker I.T."/>
            <person name="Light S.H."/>
        </authorList>
    </citation>
    <scope>NUCLEOTIDE SEQUENCE [LARGE SCALE GENOMIC DNA]</scope>
    <source>
        <strain evidence="1 2">TI.2.07</strain>
    </source>
</reference>
<organism evidence="1 2">
    <name type="scientific">Psychromonas arctica</name>
    <dbReference type="NCBI Taxonomy" id="168275"/>
    <lineage>
        <taxon>Bacteria</taxon>
        <taxon>Pseudomonadati</taxon>
        <taxon>Pseudomonadota</taxon>
        <taxon>Gammaproteobacteria</taxon>
        <taxon>Alteromonadales</taxon>
        <taxon>Psychromonadaceae</taxon>
        <taxon>Psychromonas</taxon>
    </lineage>
</organism>
<dbReference type="RefSeq" id="WP_341628608.1">
    <property type="nucleotide sequence ID" value="NZ_JBAKBA010000033.1"/>
</dbReference>
<protein>
    <submittedName>
        <fullName evidence="1">DUF1488 family protein</fullName>
    </submittedName>
</protein>
<dbReference type="InterPro" id="IPR009962">
    <property type="entry name" value="DUF1488"/>
</dbReference>
<gene>
    <name evidence="1" type="ORF">V6255_13355</name>
</gene>
<name>A0ABU9HDY3_9GAMM</name>
<comment type="caution">
    <text evidence="1">The sequence shown here is derived from an EMBL/GenBank/DDBJ whole genome shotgun (WGS) entry which is preliminary data.</text>
</comment>